<name>A0A699WM11_TANCI</name>
<sequence length="136" mass="14307">VGEDGLAVGAKRKILRRARAKALAQPVPARVQQVHQIVLVKAPVEEGSDGRAAGRTGRRGGRGHAAAGGGAHPHKVVGRIGIHVVDVVEARGHLVGTVDSPGVRPRRVEQNELVGIEHAVVVVVHQQHVVFYQVVG</sequence>
<organism evidence="2">
    <name type="scientific">Tanacetum cinerariifolium</name>
    <name type="common">Dalmatian daisy</name>
    <name type="synonym">Chrysanthemum cinerariifolium</name>
    <dbReference type="NCBI Taxonomy" id="118510"/>
    <lineage>
        <taxon>Eukaryota</taxon>
        <taxon>Viridiplantae</taxon>
        <taxon>Streptophyta</taxon>
        <taxon>Embryophyta</taxon>
        <taxon>Tracheophyta</taxon>
        <taxon>Spermatophyta</taxon>
        <taxon>Magnoliopsida</taxon>
        <taxon>eudicotyledons</taxon>
        <taxon>Gunneridae</taxon>
        <taxon>Pentapetalae</taxon>
        <taxon>asterids</taxon>
        <taxon>campanulids</taxon>
        <taxon>Asterales</taxon>
        <taxon>Asteraceae</taxon>
        <taxon>Asteroideae</taxon>
        <taxon>Anthemideae</taxon>
        <taxon>Anthemidinae</taxon>
        <taxon>Tanacetum</taxon>
    </lineage>
</organism>
<gene>
    <name evidence="2" type="ORF">Tci_918695</name>
</gene>
<feature type="region of interest" description="Disordered" evidence="1">
    <location>
        <begin position="46"/>
        <end position="72"/>
    </location>
</feature>
<proteinExistence type="predicted"/>
<dbReference type="EMBL" id="BKCJ011681788">
    <property type="protein sequence ID" value="GFD46726.1"/>
    <property type="molecule type" value="Genomic_DNA"/>
</dbReference>
<feature type="non-terminal residue" evidence="2">
    <location>
        <position position="136"/>
    </location>
</feature>
<dbReference type="AlphaFoldDB" id="A0A699WM11"/>
<accession>A0A699WM11</accession>
<evidence type="ECO:0000313" key="2">
    <source>
        <dbReference type="EMBL" id="GFD46726.1"/>
    </source>
</evidence>
<protein>
    <submittedName>
        <fullName evidence="2">Uncharacterized protein</fullName>
    </submittedName>
</protein>
<feature type="non-terminal residue" evidence="2">
    <location>
        <position position="1"/>
    </location>
</feature>
<reference evidence="2" key="1">
    <citation type="journal article" date="2019" name="Sci. Rep.">
        <title>Draft genome of Tanacetum cinerariifolium, the natural source of mosquito coil.</title>
        <authorList>
            <person name="Yamashiro T."/>
            <person name="Shiraishi A."/>
            <person name="Satake H."/>
            <person name="Nakayama K."/>
        </authorList>
    </citation>
    <scope>NUCLEOTIDE SEQUENCE</scope>
</reference>
<comment type="caution">
    <text evidence="2">The sequence shown here is derived from an EMBL/GenBank/DDBJ whole genome shotgun (WGS) entry which is preliminary data.</text>
</comment>
<evidence type="ECO:0000256" key="1">
    <source>
        <dbReference type="SAM" id="MobiDB-lite"/>
    </source>
</evidence>